<dbReference type="InterPro" id="IPR052018">
    <property type="entry name" value="PHP_domain"/>
</dbReference>
<dbReference type="PANTHER" id="PTHR42924:SF3">
    <property type="entry name" value="POLYMERASE_HISTIDINOL PHOSPHATASE N-TERMINAL DOMAIN-CONTAINING PROTEIN"/>
    <property type="match status" value="1"/>
</dbReference>
<comment type="caution">
    <text evidence="1">The sequence shown here is derived from an EMBL/GenBank/DDBJ whole genome shotgun (WGS) entry which is preliminary data.</text>
</comment>
<evidence type="ECO:0000313" key="1">
    <source>
        <dbReference type="EMBL" id="HGY54178.1"/>
    </source>
</evidence>
<reference evidence="1" key="1">
    <citation type="journal article" date="2020" name="mSystems">
        <title>Genome- and Community-Level Interaction Insights into Carbon Utilization and Element Cycling Functions of Hydrothermarchaeota in Hydrothermal Sediment.</title>
        <authorList>
            <person name="Zhou Z."/>
            <person name="Liu Y."/>
            <person name="Xu W."/>
            <person name="Pan J."/>
            <person name="Luo Z.H."/>
            <person name="Li M."/>
        </authorList>
    </citation>
    <scope>NUCLEOTIDE SEQUENCE [LARGE SCALE GENOMIC DNA]</scope>
    <source>
        <strain evidence="1">HyVt-577</strain>
    </source>
</reference>
<dbReference type="EMBL" id="DRQG01000007">
    <property type="protein sequence ID" value="HGY54178.1"/>
    <property type="molecule type" value="Genomic_DNA"/>
</dbReference>
<dbReference type="GO" id="GO:0004534">
    <property type="term" value="F:5'-3' RNA exonuclease activity"/>
    <property type="evidence" value="ECO:0007669"/>
    <property type="project" value="TreeGrafter"/>
</dbReference>
<accession>A0A7V4TY72</accession>
<dbReference type="PANTHER" id="PTHR42924">
    <property type="entry name" value="EXONUCLEASE"/>
    <property type="match status" value="1"/>
</dbReference>
<protein>
    <submittedName>
        <fullName evidence="1">Histidinol-phosphatase</fullName>
    </submittedName>
</protein>
<sequence length="350" mass="40349">MNEAKTTYHHYSGIIHVHSTYSDGQRSVPEIMAIANELDIDFLLLSDHNTLRPKFDGLEGWYDRVLLGIGCELNDHLDQNHYLAFDIDEEIDPEIPPEEYVQKVRDLGGLGIIAHPNENRDNIAKYPPYPWTKWNTDAFDGIEIWNQMSEWMEGLTHTNKFWRVLHPRRSIVAPKTETLEIWDALNQKRKVVGVGGVDAHGHLHRLMGIITIRVFRYKISFRTIRTHILCKEKLGKENVRADLRIVYKAIREANCFISHQLLGDASDFMFLAENEHGSAIIGDSLPWTKNTVLRVHNPTAAKTVLIGNGKVVDYRNGQQLEFPVTEPGVYRVETHIKNRPWILSNHIRLQ</sequence>
<organism evidence="1">
    <name type="scientific">Caldithrix abyssi</name>
    <dbReference type="NCBI Taxonomy" id="187145"/>
    <lineage>
        <taxon>Bacteria</taxon>
        <taxon>Pseudomonadati</taxon>
        <taxon>Calditrichota</taxon>
        <taxon>Calditrichia</taxon>
        <taxon>Calditrichales</taxon>
        <taxon>Calditrichaceae</taxon>
        <taxon>Caldithrix</taxon>
    </lineage>
</organism>
<dbReference type="AlphaFoldDB" id="A0A7V4TY72"/>
<dbReference type="GO" id="GO:0035312">
    <property type="term" value="F:5'-3' DNA exonuclease activity"/>
    <property type="evidence" value="ECO:0007669"/>
    <property type="project" value="TreeGrafter"/>
</dbReference>
<proteinExistence type="predicted"/>
<name>A0A7V4TY72_CALAY</name>
<dbReference type="SUPFAM" id="SSF89550">
    <property type="entry name" value="PHP domain-like"/>
    <property type="match status" value="1"/>
</dbReference>
<gene>
    <name evidence="1" type="ORF">ENK44_00620</name>
</gene>
<dbReference type="InterPro" id="IPR016195">
    <property type="entry name" value="Pol/histidinol_Pase-like"/>
</dbReference>
<dbReference type="Gene3D" id="3.20.20.140">
    <property type="entry name" value="Metal-dependent hydrolases"/>
    <property type="match status" value="1"/>
</dbReference>
<dbReference type="Proteomes" id="UP000885779">
    <property type="component" value="Unassembled WGS sequence"/>
</dbReference>